<organism evidence="7">
    <name type="scientific">Perkinsus marinus (strain ATCC 50983 / TXsc)</name>
    <dbReference type="NCBI Taxonomy" id="423536"/>
    <lineage>
        <taxon>Eukaryota</taxon>
        <taxon>Sar</taxon>
        <taxon>Alveolata</taxon>
        <taxon>Perkinsozoa</taxon>
        <taxon>Perkinsea</taxon>
        <taxon>Perkinsida</taxon>
        <taxon>Perkinsidae</taxon>
        <taxon>Perkinsus</taxon>
    </lineage>
</organism>
<dbReference type="AlphaFoldDB" id="C5LE64"/>
<evidence type="ECO:0000259" key="5">
    <source>
        <dbReference type="PROSITE" id="PS50089"/>
    </source>
</evidence>
<proteinExistence type="predicted"/>
<dbReference type="InParanoid" id="C5LE64"/>
<dbReference type="PROSITE" id="PS50089">
    <property type="entry name" value="ZF_RING_2"/>
    <property type="match status" value="1"/>
</dbReference>
<gene>
    <name evidence="6" type="ORF">Pmar_PMAR016964</name>
</gene>
<dbReference type="GO" id="GO:0061630">
    <property type="term" value="F:ubiquitin protein ligase activity"/>
    <property type="evidence" value="ECO:0007669"/>
    <property type="project" value="TreeGrafter"/>
</dbReference>
<dbReference type="InterPro" id="IPR013083">
    <property type="entry name" value="Znf_RING/FYVE/PHD"/>
</dbReference>
<evidence type="ECO:0000256" key="4">
    <source>
        <dbReference type="PROSITE-ProRule" id="PRU00175"/>
    </source>
</evidence>
<dbReference type="OrthoDB" id="8062037at2759"/>
<evidence type="ECO:0000256" key="3">
    <source>
        <dbReference type="ARBA" id="ARBA00022833"/>
    </source>
</evidence>
<protein>
    <recommendedName>
        <fullName evidence="5">RING-type domain-containing protein</fullName>
    </recommendedName>
</protein>
<evidence type="ECO:0000313" key="7">
    <source>
        <dbReference type="Proteomes" id="UP000007800"/>
    </source>
</evidence>
<dbReference type="GO" id="GO:0008270">
    <property type="term" value="F:zinc ion binding"/>
    <property type="evidence" value="ECO:0007669"/>
    <property type="project" value="UniProtKB-KW"/>
</dbReference>
<dbReference type="PANTHER" id="PTHR45931">
    <property type="entry name" value="SI:CH211-59O9.10"/>
    <property type="match status" value="1"/>
</dbReference>
<sequence length="71" mass="8231">DEDSTKTCNVCIDSIEAGVTRRTLWCGHVFHNDCIRTWLLRPQRIRSRFTDGAELQTRLYDPANMSCPTCR</sequence>
<dbReference type="Proteomes" id="UP000007800">
    <property type="component" value="Unassembled WGS sequence"/>
</dbReference>
<evidence type="ECO:0000313" key="6">
    <source>
        <dbReference type="EMBL" id="EER04979.1"/>
    </source>
</evidence>
<feature type="non-terminal residue" evidence="6">
    <location>
        <position position="71"/>
    </location>
</feature>
<keyword evidence="7" id="KW-1185">Reference proteome</keyword>
<dbReference type="RefSeq" id="XP_002773163.1">
    <property type="nucleotide sequence ID" value="XM_002773117.1"/>
</dbReference>
<dbReference type="SMART" id="SM00184">
    <property type="entry name" value="RING"/>
    <property type="match status" value="1"/>
</dbReference>
<dbReference type="InterPro" id="IPR051834">
    <property type="entry name" value="RING_finger_E3_ligase"/>
</dbReference>
<evidence type="ECO:0000256" key="2">
    <source>
        <dbReference type="ARBA" id="ARBA00022771"/>
    </source>
</evidence>
<keyword evidence="2 4" id="KW-0863">Zinc-finger</keyword>
<dbReference type="PANTHER" id="PTHR45931:SF3">
    <property type="entry name" value="RING ZINC FINGER-CONTAINING PROTEIN"/>
    <property type="match status" value="1"/>
</dbReference>
<accession>C5LE64</accession>
<dbReference type="GO" id="GO:0005634">
    <property type="term" value="C:nucleus"/>
    <property type="evidence" value="ECO:0007669"/>
    <property type="project" value="TreeGrafter"/>
</dbReference>
<keyword evidence="1" id="KW-0479">Metal-binding</keyword>
<evidence type="ECO:0000256" key="1">
    <source>
        <dbReference type="ARBA" id="ARBA00022723"/>
    </source>
</evidence>
<keyword evidence="3" id="KW-0862">Zinc</keyword>
<feature type="non-terminal residue" evidence="6">
    <location>
        <position position="1"/>
    </location>
</feature>
<dbReference type="Gene3D" id="3.30.40.10">
    <property type="entry name" value="Zinc/RING finger domain, C3HC4 (zinc finger)"/>
    <property type="match status" value="1"/>
</dbReference>
<feature type="domain" description="RING-type" evidence="5">
    <location>
        <begin position="8"/>
        <end position="71"/>
    </location>
</feature>
<dbReference type="GeneID" id="9050510"/>
<dbReference type="GO" id="GO:0006511">
    <property type="term" value="P:ubiquitin-dependent protein catabolic process"/>
    <property type="evidence" value="ECO:0007669"/>
    <property type="project" value="TreeGrafter"/>
</dbReference>
<dbReference type="EMBL" id="GG681123">
    <property type="protein sequence ID" value="EER04979.1"/>
    <property type="molecule type" value="Genomic_DNA"/>
</dbReference>
<dbReference type="SUPFAM" id="SSF57850">
    <property type="entry name" value="RING/U-box"/>
    <property type="match status" value="1"/>
</dbReference>
<dbReference type="Pfam" id="PF17123">
    <property type="entry name" value="zf-RING_11"/>
    <property type="match status" value="1"/>
</dbReference>
<reference evidence="6 7" key="1">
    <citation type="submission" date="2008-07" db="EMBL/GenBank/DDBJ databases">
        <authorList>
            <person name="El-Sayed N."/>
            <person name="Caler E."/>
            <person name="Inman J."/>
            <person name="Amedeo P."/>
            <person name="Hass B."/>
            <person name="Wortman J."/>
        </authorList>
    </citation>
    <scope>NUCLEOTIDE SEQUENCE [LARGE SCALE GENOMIC DNA]</scope>
    <source>
        <strain evidence="7">ATCC 50983 / TXsc</strain>
    </source>
</reference>
<name>C5LE64_PERM5</name>
<dbReference type="InterPro" id="IPR001841">
    <property type="entry name" value="Znf_RING"/>
</dbReference>